<dbReference type="PANTHER" id="PTHR34388">
    <property type="entry name" value="DNA POLYMERASE III SUBUNIT DELTA"/>
    <property type="match status" value="1"/>
</dbReference>
<dbReference type="InterPro" id="IPR027417">
    <property type="entry name" value="P-loop_NTPase"/>
</dbReference>
<sequence>MKAGKREAEAYFARPDPGRAGVLLYGPDGMRVALRRQQVIAALIGPDGEEEMRLTRLSAAELRSEPALLLEAMQAIGFFPGLRVIHVEGAGEGTAAALEAALGEWREGDALLVVSAGALKAGSKLRKLFEGHRNALAIGLYDDPPSRAELERAIAAAGLTSLAPDAFEALAGLAAMLGPGDFAQTLEKIALYKLGDDAPLTPEEIALSAPLGSDVAMDDLLNAVAGGDSGRIGPLLARMEAQGTNATTLCIGAARHFRQLYTLASAPGGIGTALQRMRSPVFGARRENFERQLRLWSAERLEVALCELTDTDLALRSAGQTAPAMAVVSRTLIRLATMARARR</sequence>
<dbReference type="Gene3D" id="1.20.272.10">
    <property type="match status" value="1"/>
</dbReference>
<dbReference type="AlphaFoldDB" id="A0A1R3WV15"/>
<dbReference type="GO" id="GO:0003677">
    <property type="term" value="F:DNA binding"/>
    <property type="evidence" value="ECO:0007669"/>
    <property type="project" value="InterPro"/>
</dbReference>
<keyword evidence="4" id="KW-0235">DNA replication</keyword>
<dbReference type="GO" id="GO:0006261">
    <property type="term" value="P:DNA-templated DNA replication"/>
    <property type="evidence" value="ECO:0007669"/>
    <property type="project" value="TreeGrafter"/>
</dbReference>
<keyword evidence="5" id="KW-0239">DNA-directed DNA polymerase</keyword>
<keyword evidence="2" id="KW-0808">Transferase</keyword>
<evidence type="ECO:0000256" key="3">
    <source>
        <dbReference type="ARBA" id="ARBA00022695"/>
    </source>
</evidence>
<name>A0A1R3WV15_9RHOB</name>
<dbReference type="InterPro" id="IPR005790">
    <property type="entry name" value="DNA_polIII_delta"/>
</dbReference>
<dbReference type="STRING" id="515897.SAMN05421849_1640"/>
<evidence type="ECO:0000256" key="5">
    <source>
        <dbReference type="ARBA" id="ARBA00022932"/>
    </source>
</evidence>
<comment type="similarity">
    <text evidence="6">Belongs to the DNA polymerase HolA subunit family.</text>
</comment>
<dbReference type="GO" id="GO:0009360">
    <property type="term" value="C:DNA polymerase III complex"/>
    <property type="evidence" value="ECO:0007669"/>
    <property type="project" value="TreeGrafter"/>
</dbReference>
<evidence type="ECO:0000256" key="6">
    <source>
        <dbReference type="ARBA" id="ARBA00034754"/>
    </source>
</evidence>
<accession>A0A1R3WV15</accession>
<dbReference type="OrthoDB" id="9804983at2"/>
<evidence type="ECO:0000313" key="8">
    <source>
        <dbReference type="EMBL" id="SIT82203.1"/>
    </source>
</evidence>
<dbReference type="NCBIfam" id="TIGR01128">
    <property type="entry name" value="holA"/>
    <property type="match status" value="1"/>
</dbReference>
<proteinExistence type="inferred from homology"/>
<dbReference type="RefSeq" id="WP_076649352.1">
    <property type="nucleotide sequence ID" value="NZ_FTPS01000001.1"/>
</dbReference>
<reference evidence="8 9" key="1">
    <citation type="submission" date="2017-01" db="EMBL/GenBank/DDBJ databases">
        <authorList>
            <person name="Mah S.A."/>
            <person name="Swanson W.J."/>
            <person name="Moy G.W."/>
            <person name="Vacquier V.D."/>
        </authorList>
    </citation>
    <scope>NUCLEOTIDE SEQUENCE [LARGE SCALE GENOMIC DNA]</scope>
    <source>
        <strain evidence="8 9">DSM 21219</strain>
    </source>
</reference>
<protein>
    <recommendedName>
        <fullName evidence="1">DNA-directed DNA polymerase</fullName>
        <ecNumber evidence="1">2.7.7.7</ecNumber>
    </recommendedName>
</protein>
<keyword evidence="9" id="KW-1185">Reference proteome</keyword>
<comment type="catalytic activity">
    <reaction evidence="7">
        <text>DNA(n) + a 2'-deoxyribonucleoside 5'-triphosphate = DNA(n+1) + diphosphate</text>
        <dbReference type="Rhea" id="RHEA:22508"/>
        <dbReference type="Rhea" id="RHEA-COMP:17339"/>
        <dbReference type="Rhea" id="RHEA-COMP:17340"/>
        <dbReference type="ChEBI" id="CHEBI:33019"/>
        <dbReference type="ChEBI" id="CHEBI:61560"/>
        <dbReference type="ChEBI" id="CHEBI:173112"/>
        <dbReference type="EC" id="2.7.7.7"/>
    </reaction>
</comment>
<evidence type="ECO:0000256" key="7">
    <source>
        <dbReference type="ARBA" id="ARBA00049244"/>
    </source>
</evidence>
<dbReference type="Gene3D" id="3.40.50.300">
    <property type="entry name" value="P-loop containing nucleotide triphosphate hydrolases"/>
    <property type="match status" value="1"/>
</dbReference>
<dbReference type="Proteomes" id="UP000192455">
    <property type="component" value="Unassembled WGS sequence"/>
</dbReference>
<evidence type="ECO:0000256" key="1">
    <source>
        <dbReference type="ARBA" id="ARBA00012417"/>
    </source>
</evidence>
<evidence type="ECO:0000256" key="4">
    <source>
        <dbReference type="ARBA" id="ARBA00022705"/>
    </source>
</evidence>
<dbReference type="PANTHER" id="PTHR34388:SF1">
    <property type="entry name" value="DNA POLYMERASE III SUBUNIT DELTA"/>
    <property type="match status" value="1"/>
</dbReference>
<gene>
    <name evidence="8" type="ORF">SAMN05421849_1640</name>
</gene>
<evidence type="ECO:0000256" key="2">
    <source>
        <dbReference type="ARBA" id="ARBA00022679"/>
    </source>
</evidence>
<dbReference type="GO" id="GO:0003887">
    <property type="term" value="F:DNA-directed DNA polymerase activity"/>
    <property type="evidence" value="ECO:0007669"/>
    <property type="project" value="UniProtKB-KW"/>
</dbReference>
<keyword evidence="3" id="KW-0548">Nucleotidyltransferase</keyword>
<dbReference type="InterPro" id="IPR008921">
    <property type="entry name" value="DNA_pol3_clamp-load_cplx_C"/>
</dbReference>
<dbReference type="EMBL" id="FTPS01000001">
    <property type="protein sequence ID" value="SIT82203.1"/>
    <property type="molecule type" value="Genomic_DNA"/>
</dbReference>
<dbReference type="SUPFAM" id="SSF48019">
    <property type="entry name" value="post-AAA+ oligomerization domain-like"/>
    <property type="match status" value="1"/>
</dbReference>
<evidence type="ECO:0000313" key="9">
    <source>
        <dbReference type="Proteomes" id="UP000192455"/>
    </source>
</evidence>
<organism evidence="8 9">
    <name type="scientific">Pontibaca methylaminivorans</name>
    <dbReference type="NCBI Taxonomy" id="515897"/>
    <lineage>
        <taxon>Bacteria</taxon>
        <taxon>Pseudomonadati</taxon>
        <taxon>Pseudomonadota</taxon>
        <taxon>Alphaproteobacteria</taxon>
        <taxon>Rhodobacterales</taxon>
        <taxon>Roseobacteraceae</taxon>
        <taxon>Pontibaca</taxon>
    </lineage>
</organism>
<dbReference type="EC" id="2.7.7.7" evidence="1"/>